<name>A0A0E9UTW8_ANGAN</name>
<reference evidence="1" key="1">
    <citation type="submission" date="2014-11" db="EMBL/GenBank/DDBJ databases">
        <authorList>
            <person name="Amaro Gonzalez C."/>
        </authorList>
    </citation>
    <scope>NUCLEOTIDE SEQUENCE</scope>
</reference>
<sequence>MNRICGCEEMYSTVEVRVPI</sequence>
<protein>
    <submittedName>
        <fullName evidence="1">Uncharacterized protein</fullName>
    </submittedName>
</protein>
<dbReference type="AlphaFoldDB" id="A0A0E9UTW8"/>
<accession>A0A0E9UTW8</accession>
<organism evidence="1">
    <name type="scientific">Anguilla anguilla</name>
    <name type="common">European freshwater eel</name>
    <name type="synonym">Muraena anguilla</name>
    <dbReference type="NCBI Taxonomy" id="7936"/>
    <lineage>
        <taxon>Eukaryota</taxon>
        <taxon>Metazoa</taxon>
        <taxon>Chordata</taxon>
        <taxon>Craniata</taxon>
        <taxon>Vertebrata</taxon>
        <taxon>Euteleostomi</taxon>
        <taxon>Actinopterygii</taxon>
        <taxon>Neopterygii</taxon>
        <taxon>Teleostei</taxon>
        <taxon>Anguilliformes</taxon>
        <taxon>Anguillidae</taxon>
        <taxon>Anguilla</taxon>
    </lineage>
</organism>
<reference evidence="1" key="2">
    <citation type="journal article" date="2015" name="Fish Shellfish Immunol.">
        <title>Early steps in the European eel (Anguilla anguilla)-Vibrio vulnificus interaction in the gills: Role of the RtxA13 toxin.</title>
        <authorList>
            <person name="Callol A."/>
            <person name="Pajuelo D."/>
            <person name="Ebbesson L."/>
            <person name="Teles M."/>
            <person name="MacKenzie S."/>
            <person name="Amaro C."/>
        </authorList>
    </citation>
    <scope>NUCLEOTIDE SEQUENCE</scope>
</reference>
<evidence type="ECO:0000313" key="1">
    <source>
        <dbReference type="EMBL" id="JAH68398.1"/>
    </source>
</evidence>
<dbReference type="EMBL" id="GBXM01040179">
    <property type="protein sequence ID" value="JAH68398.1"/>
    <property type="molecule type" value="Transcribed_RNA"/>
</dbReference>
<proteinExistence type="predicted"/>